<gene>
    <name evidence="2" type="ORF">J2I48_23540</name>
</gene>
<dbReference type="PANTHER" id="PTHR20992:SF9">
    <property type="entry name" value="AT15442P-RELATED"/>
    <property type="match status" value="1"/>
</dbReference>
<keyword evidence="1" id="KW-1133">Transmembrane helix</keyword>
<dbReference type="Pfam" id="PF04087">
    <property type="entry name" value="DUF389"/>
    <property type="match status" value="1"/>
</dbReference>
<organism evidence="2 3">
    <name type="scientific">Fibrella aquatilis</name>
    <dbReference type="NCBI Taxonomy" id="2817059"/>
    <lineage>
        <taxon>Bacteria</taxon>
        <taxon>Pseudomonadati</taxon>
        <taxon>Bacteroidota</taxon>
        <taxon>Cytophagia</taxon>
        <taxon>Cytophagales</taxon>
        <taxon>Spirosomataceae</taxon>
        <taxon>Fibrella</taxon>
    </lineage>
</organism>
<evidence type="ECO:0000256" key="1">
    <source>
        <dbReference type="SAM" id="Phobius"/>
    </source>
</evidence>
<comment type="caution">
    <text evidence="2">The sequence shown here is derived from an EMBL/GenBank/DDBJ whole genome shotgun (WGS) entry which is preliminary data.</text>
</comment>
<feature type="transmembrane region" description="Helical" evidence="1">
    <location>
        <begin position="115"/>
        <end position="132"/>
    </location>
</feature>
<protein>
    <submittedName>
        <fullName evidence="2">DUF389 domain-containing protein</fullName>
    </submittedName>
</protein>
<dbReference type="RefSeq" id="WP_207337967.1">
    <property type="nucleotide sequence ID" value="NZ_JAFMYU010000025.1"/>
</dbReference>
<name>A0A939K2E6_9BACT</name>
<keyword evidence="1" id="KW-0472">Membrane</keyword>
<dbReference type="InterPro" id="IPR005240">
    <property type="entry name" value="DUF389"/>
</dbReference>
<keyword evidence="3" id="KW-1185">Reference proteome</keyword>
<dbReference type="PANTHER" id="PTHR20992">
    <property type="entry name" value="AT15442P-RELATED"/>
    <property type="match status" value="1"/>
</dbReference>
<feature type="transmembrane region" description="Helical" evidence="1">
    <location>
        <begin position="138"/>
        <end position="155"/>
    </location>
</feature>
<keyword evidence="1" id="KW-0812">Transmembrane</keyword>
<dbReference type="EMBL" id="JAFMYU010000025">
    <property type="protein sequence ID" value="MBO0934001.1"/>
    <property type="molecule type" value="Genomic_DNA"/>
</dbReference>
<feature type="transmembrane region" description="Helical" evidence="1">
    <location>
        <begin position="222"/>
        <end position="239"/>
    </location>
</feature>
<dbReference type="Proteomes" id="UP000664795">
    <property type="component" value="Unassembled WGS sequence"/>
</dbReference>
<evidence type="ECO:0000313" key="3">
    <source>
        <dbReference type="Proteomes" id="UP000664795"/>
    </source>
</evidence>
<sequence length="308" mass="32935">MHRTFSVSLPSSHTDRLLDQLRPLAYVVGLSIERGSSIKPPGDVLTIQVLNRGADEVLRCVADVCQQQSFSVATAELASLIDLENHALIEKDYDEAVWEEIETGLRHNGRLTPNYVALMGIGGVVAAVGLVSDPAPQAVSIVAAAVLAPGFDPLAKVALGVLNRRKQLILMGLRNTLIGYGVLILCAGLSFWLMRLTGATTVADFINNPEVKSLSDPDMKQYLMSIGGAIAGGIIVASYRDSFIAGALMAMAFIHAAAMVGVSLVAGQWHYAVQGLERFGLDALFIVVGCYLVFGLKQVLVHNRKPIV</sequence>
<accession>A0A939K2E6</accession>
<feature type="transmembrane region" description="Helical" evidence="1">
    <location>
        <begin position="246"/>
        <end position="267"/>
    </location>
</feature>
<proteinExistence type="predicted"/>
<feature type="transmembrane region" description="Helical" evidence="1">
    <location>
        <begin position="279"/>
        <end position="296"/>
    </location>
</feature>
<feature type="transmembrane region" description="Helical" evidence="1">
    <location>
        <begin position="176"/>
        <end position="194"/>
    </location>
</feature>
<dbReference type="AlphaFoldDB" id="A0A939K2E6"/>
<evidence type="ECO:0000313" key="2">
    <source>
        <dbReference type="EMBL" id="MBO0934001.1"/>
    </source>
</evidence>
<reference evidence="2 3" key="1">
    <citation type="submission" date="2021-03" db="EMBL/GenBank/DDBJ databases">
        <title>Fibrella sp. HMF5036 genome sequencing and assembly.</title>
        <authorList>
            <person name="Kang H."/>
            <person name="Kim H."/>
            <person name="Bae S."/>
            <person name="Joh K."/>
        </authorList>
    </citation>
    <scope>NUCLEOTIDE SEQUENCE [LARGE SCALE GENOMIC DNA]</scope>
    <source>
        <strain evidence="2 3">HMF5036</strain>
    </source>
</reference>